<evidence type="ECO:0000313" key="4">
    <source>
        <dbReference type="EMBL" id="TWT17266.1"/>
    </source>
</evidence>
<dbReference type="Proteomes" id="UP000320791">
    <property type="component" value="Unassembled WGS sequence"/>
</dbReference>
<dbReference type="GO" id="GO:0006654">
    <property type="term" value="P:phosphatidic acid biosynthetic process"/>
    <property type="evidence" value="ECO:0007669"/>
    <property type="project" value="TreeGrafter"/>
</dbReference>
<dbReference type="AlphaFoldDB" id="A0A5C5TUD9"/>
<evidence type="ECO:0000256" key="1">
    <source>
        <dbReference type="ARBA" id="ARBA00022679"/>
    </source>
</evidence>
<evidence type="ECO:0000256" key="2">
    <source>
        <dbReference type="ARBA" id="ARBA00023315"/>
    </source>
</evidence>
<dbReference type="EMBL" id="VOHM01000044">
    <property type="protein sequence ID" value="TWT17266.1"/>
    <property type="molecule type" value="Genomic_DNA"/>
</dbReference>
<dbReference type="SMART" id="SM00563">
    <property type="entry name" value="PlsC"/>
    <property type="match status" value="1"/>
</dbReference>
<organism evidence="4 5">
    <name type="scientific">Corynebacterium canis</name>
    <dbReference type="NCBI Taxonomy" id="679663"/>
    <lineage>
        <taxon>Bacteria</taxon>
        <taxon>Bacillati</taxon>
        <taxon>Actinomycetota</taxon>
        <taxon>Actinomycetes</taxon>
        <taxon>Mycobacteriales</taxon>
        <taxon>Corynebacteriaceae</taxon>
        <taxon>Corynebacterium</taxon>
    </lineage>
</organism>
<sequence>MHPWLILARLRGIRVTVTGAEHIPTYGGAVLAANHSGYLDFAFVPARGVRFLAKEELFRIPVLAQVLRWLHYIPVDRSAGHPAYLRAVSEAQAGHLIGVFPEGTISSDCQLLNFKSGAVRIAAEAGVPLIPVAIWGSHRIWTKGSRRQRCGVVRIHVGEPLDPECGTEGLRSTIAAMLAELSSKENA</sequence>
<dbReference type="OrthoDB" id="3210041at2"/>
<keyword evidence="1 4" id="KW-0808">Transferase</keyword>
<dbReference type="PANTHER" id="PTHR10434:SF55">
    <property type="entry name" value="POSSIBLE ACYLTRANSFERASE"/>
    <property type="match status" value="1"/>
</dbReference>
<protein>
    <submittedName>
        <fullName evidence="4">1-acyl-sn-glycerol-3-phosphate acyltransferase</fullName>
    </submittedName>
</protein>
<dbReference type="SUPFAM" id="SSF69593">
    <property type="entry name" value="Glycerol-3-phosphate (1)-acyltransferase"/>
    <property type="match status" value="1"/>
</dbReference>
<dbReference type="GO" id="GO:0005886">
    <property type="term" value="C:plasma membrane"/>
    <property type="evidence" value="ECO:0007669"/>
    <property type="project" value="TreeGrafter"/>
</dbReference>
<proteinExistence type="predicted"/>
<accession>A0A5C5TUD9</accession>
<gene>
    <name evidence="4" type="ORF">FRX94_12660</name>
</gene>
<reference evidence="4 5" key="1">
    <citation type="submission" date="2019-08" db="EMBL/GenBank/DDBJ databases">
        <authorList>
            <person name="Lei W."/>
        </authorList>
    </citation>
    <scope>NUCLEOTIDE SEQUENCE [LARGE SCALE GENOMIC DNA]</scope>
    <source>
        <strain evidence="4 5">CCUG 58627</strain>
    </source>
</reference>
<feature type="domain" description="Phospholipid/glycerol acyltransferase" evidence="3">
    <location>
        <begin position="29"/>
        <end position="137"/>
    </location>
</feature>
<keyword evidence="5" id="KW-1185">Reference proteome</keyword>
<dbReference type="PANTHER" id="PTHR10434">
    <property type="entry name" value="1-ACYL-SN-GLYCEROL-3-PHOSPHATE ACYLTRANSFERASE"/>
    <property type="match status" value="1"/>
</dbReference>
<dbReference type="Pfam" id="PF01553">
    <property type="entry name" value="Acyltransferase"/>
    <property type="match status" value="1"/>
</dbReference>
<evidence type="ECO:0000313" key="5">
    <source>
        <dbReference type="Proteomes" id="UP000320791"/>
    </source>
</evidence>
<comment type="caution">
    <text evidence="4">The sequence shown here is derived from an EMBL/GenBank/DDBJ whole genome shotgun (WGS) entry which is preliminary data.</text>
</comment>
<dbReference type="InterPro" id="IPR002123">
    <property type="entry name" value="Plipid/glycerol_acylTrfase"/>
</dbReference>
<keyword evidence="2 4" id="KW-0012">Acyltransferase</keyword>
<dbReference type="GO" id="GO:0003841">
    <property type="term" value="F:1-acylglycerol-3-phosphate O-acyltransferase activity"/>
    <property type="evidence" value="ECO:0007669"/>
    <property type="project" value="TreeGrafter"/>
</dbReference>
<name>A0A5C5TUD9_9CORY</name>
<dbReference type="RefSeq" id="WP_146325708.1">
    <property type="nucleotide sequence ID" value="NZ_BAABLR010000024.1"/>
</dbReference>
<evidence type="ECO:0000259" key="3">
    <source>
        <dbReference type="SMART" id="SM00563"/>
    </source>
</evidence>
<dbReference type="CDD" id="cd07989">
    <property type="entry name" value="LPLAT_AGPAT-like"/>
    <property type="match status" value="1"/>
</dbReference>